<name>A0A8S1PLZ9_PARPR</name>
<accession>A0A8S1PLZ9</accession>
<keyword evidence="2" id="KW-1185">Reference proteome</keyword>
<reference evidence="1" key="1">
    <citation type="submission" date="2021-01" db="EMBL/GenBank/DDBJ databases">
        <authorList>
            <consortium name="Genoscope - CEA"/>
            <person name="William W."/>
        </authorList>
    </citation>
    <scope>NUCLEOTIDE SEQUENCE</scope>
</reference>
<dbReference type="OMA" id="IYDISYP"/>
<evidence type="ECO:0000313" key="2">
    <source>
        <dbReference type="Proteomes" id="UP000688137"/>
    </source>
</evidence>
<dbReference type="Proteomes" id="UP000688137">
    <property type="component" value="Unassembled WGS sequence"/>
</dbReference>
<organism evidence="1 2">
    <name type="scientific">Paramecium primaurelia</name>
    <dbReference type="NCBI Taxonomy" id="5886"/>
    <lineage>
        <taxon>Eukaryota</taxon>
        <taxon>Sar</taxon>
        <taxon>Alveolata</taxon>
        <taxon>Ciliophora</taxon>
        <taxon>Intramacronucleata</taxon>
        <taxon>Oligohymenophorea</taxon>
        <taxon>Peniculida</taxon>
        <taxon>Parameciidae</taxon>
        <taxon>Paramecium</taxon>
    </lineage>
</organism>
<evidence type="ECO:0000313" key="1">
    <source>
        <dbReference type="EMBL" id="CAD8103548.1"/>
    </source>
</evidence>
<sequence>MQKQQVEQQDGFVSFMLEKDDSQLINPEETFLKQNNNQDYYLQLSRQFYGQRRQTNKSEQINPAMLKQKIIQRAIITNTHRGKLAASVPTVSEQLQKQIQMLLSSRKPKMQNSIQSSFNNKFTLNKYIKQIKNSNINQNPFKIELPIANKKINIYESRTHRLRIEDSNTDQLNQFTQNSHRSTLNSSTKSTAKLEKIYDISYPIKTDADDNKINIFKVSYRNKQQ</sequence>
<comment type="caution">
    <text evidence="1">The sequence shown here is derived from an EMBL/GenBank/DDBJ whole genome shotgun (WGS) entry which is preliminary data.</text>
</comment>
<protein>
    <submittedName>
        <fullName evidence="1">Uncharacterized protein</fullName>
    </submittedName>
</protein>
<dbReference type="EMBL" id="CAJJDM010000124">
    <property type="protein sequence ID" value="CAD8103548.1"/>
    <property type="molecule type" value="Genomic_DNA"/>
</dbReference>
<proteinExistence type="predicted"/>
<dbReference type="AlphaFoldDB" id="A0A8S1PLZ9"/>
<gene>
    <name evidence="1" type="ORF">PPRIM_AZ9-3.1.T1210103</name>
</gene>